<dbReference type="EMBL" id="JANAVB010013200">
    <property type="protein sequence ID" value="KAJ6835694.1"/>
    <property type="molecule type" value="Genomic_DNA"/>
</dbReference>
<evidence type="ECO:0000313" key="3">
    <source>
        <dbReference type="Proteomes" id="UP001140949"/>
    </source>
</evidence>
<organism evidence="2 3">
    <name type="scientific">Iris pallida</name>
    <name type="common">Sweet iris</name>
    <dbReference type="NCBI Taxonomy" id="29817"/>
    <lineage>
        <taxon>Eukaryota</taxon>
        <taxon>Viridiplantae</taxon>
        <taxon>Streptophyta</taxon>
        <taxon>Embryophyta</taxon>
        <taxon>Tracheophyta</taxon>
        <taxon>Spermatophyta</taxon>
        <taxon>Magnoliopsida</taxon>
        <taxon>Liliopsida</taxon>
        <taxon>Asparagales</taxon>
        <taxon>Iridaceae</taxon>
        <taxon>Iridoideae</taxon>
        <taxon>Irideae</taxon>
        <taxon>Iris</taxon>
    </lineage>
</organism>
<sequence length="36" mass="4158">MKYAIGITLFDQIWNVGERLGDLTTGKPRFEPIVDY</sequence>
<reference evidence="2" key="1">
    <citation type="journal article" date="2023" name="GigaByte">
        <title>Genome assembly of the bearded iris, Iris pallida Lam.</title>
        <authorList>
            <person name="Bruccoleri R.E."/>
            <person name="Oakeley E.J."/>
            <person name="Faust A.M.E."/>
            <person name="Altorfer M."/>
            <person name="Dessus-Babus S."/>
            <person name="Burckhardt D."/>
            <person name="Oertli M."/>
            <person name="Naumann U."/>
            <person name="Petersen F."/>
            <person name="Wong J."/>
        </authorList>
    </citation>
    <scope>NUCLEOTIDE SEQUENCE</scope>
    <source>
        <strain evidence="2">GSM-AAB239-AS_SAM_17_03QT</strain>
    </source>
</reference>
<comment type="caution">
    <text evidence="2">The sequence shown here is derived from an EMBL/GenBank/DDBJ whole genome shotgun (WGS) entry which is preliminary data.</text>
</comment>
<accession>A0AAX6H4N3</accession>
<name>A0AAX6H4N3_IRIPA</name>
<gene>
    <name evidence="1" type="ORF">M6B38_237975</name>
    <name evidence="2" type="ORF">M6B38_330670</name>
</gene>
<dbReference type="AlphaFoldDB" id="A0AAX6H4N3"/>
<evidence type="ECO:0000313" key="2">
    <source>
        <dbReference type="EMBL" id="KAJ6835694.1"/>
    </source>
</evidence>
<protein>
    <submittedName>
        <fullName evidence="2">Uncharacterized protein</fullName>
    </submittedName>
</protein>
<proteinExistence type="predicted"/>
<dbReference type="Proteomes" id="UP001140949">
    <property type="component" value="Unassembled WGS sequence"/>
</dbReference>
<evidence type="ECO:0000313" key="1">
    <source>
        <dbReference type="EMBL" id="KAJ6792902.1"/>
    </source>
</evidence>
<dbReference type="EMBL" id="JANAVB010043417">
    <property type="protein sequence ID" value="KAJ6792902.1"/>
    <property type="molecule type" value="Genomic_DNA"/>
</dbReference>
<reference evidence="2" key="2">
    <citation type="submission" date="2023-04" db="EMBL/GenBank/DDBJ databases">
        <authorList>
            <person name="Bruccoleri R.E."/>
            <person name="Oakeley E.J."/>
            <person name="Faust A.-M."/>
            <person name="Dessus-Babus S."/>
            <person name="Altorfer M."/>
            <person name="Burckhardt D."/>
            <person name="Oertli M."/>
            <person name="Naumann U."/>
            <person name="Petersen F."/>
            <person name="Wong J."/>
        </authorList>
    </citation>
    <scope>NUCLEOTIDE SEQUENCE</scope>
    <source>
        <strain evidence="2">GSM-AAB239-AS_SAM_17_03QT</strain>
        <tissue evidence="2">Leaf</tissue>
    </source>
</reference>
<keyword evidence="3" id="KW-1185">Reference proteome</keyword>